<dbReference type="GO" id="GO:0006633">
    <property type="term" value="P:fatty acid biosynthetic process"/>
    <property type="evidence" value="ECO:0007669"/>
    <property type="project" value="InterPro"/>
</dbReference>
<sequence length="333" mass="33247">MSVTARLCAPAYELGEYADPVTGLPELEDDPAASAELTAPAAGFATYRWSDAPVTELMSAAVQRTLGESGVPGGDVDLVLLATDSLPPGRAAHRDVAELLADAGLERATASTLGLMDCATATVAVGTAASLVRDGSARHVLVVSGDLADRATGGERIVAGGAAIASDGAACALVSATAAGLPVLGMAHHTSSEAGQGGGARQELAARIAAHRELFARLAAHHPVRPADVRAVLASNFARNVLDIYLSDVGYGGERLVSDNVGRIGHCLGSDPLINLADWLAGPGAADPAASGGAPGAEDPQGDRLVLLGAGISHLAAVLLAARPLPHAPEGSS</sequence>
<keyword evidence="1" id="KW-0963">Cytoplasm</keyword>
<dbReference type="GO" id="GO:0004315">
    <property type="term" value="F:3-oxoacyl-[acyl-carrier-protein] synthase activity"/>
    <property type="evidence" value="ECO:0007669"/>
    <property type="project" value="InterPro"/>
</dbReference>
<protein>
    <recommendedName>
        <fullName evidence="2">Beta-ketoacyl-[acyl-carrier-protein] synthase III N-terminal domain-containing protein</fullName>
    </recommendedName>
</protein>
<feature type="domain" description="Beta-ketoacyl-[acyl-carrier-protein] synthase III N-terminal" evidence="2">
    <location>
        <begin position="117"/>
        <end position="188"/>
    </location>
</feature>
<proteinExistence type="predicted"/>
<dbReference type="EMBL" id="BNCD01000024">
    <property type="protein sequence ID" value="GHH86841.1"/>
    <property type="molecule type" value="Genomic_DNA"/>
</dbReference>
<evidence type="ECO:0000313" key="3">
    <source>
        <dbReference type="EMBL" id="GHH86841.1"/>
    </source>
</evidence>
<organism evidence="3 4">
    <name type="scientific">Streptomyces sulfonofaciens</name>
    <dbReference type="NCBI Taxonomy" id="68272"/>
    <lineage>
        <taxon>Bacteria</taxon>
        <taxon>Bacillati</taxon>
        <taxon>Actinomycetota</taxon>
        <taxon>Actinomycetes</taxon>
        <taxon>Kitasatosporales</taxon>
        <taxon>Streptomycetaceae</taxon>
        <taxon>Streptomyces</taxon>
    </lineage>
</organism>
<keyword evidence="4" id="KW-1185">Reference proteome</keyword>
<comment type="caution">
    <text evidence="3">The sequence shown here is derived from an EMBL/GenBank/DDBJ whole genome shotgun (WGS) entry which is preliminary data.</text>
</comment>
<evidence type="ECO:0000256" key="1">
    <source>
        <dbReference type="ARBA" id="ARBA00022490"/>
    </source>
</evidence>
<dbReference type="Proteomes" id="UP000603708">
    <property type="component" value="Unassembled WGS sequence"/>
</dbReference>
<dbReference type="Pfam" id="PF08545">
    <property type="entry name" value="ACP_syn_III"/>
    <property type="match status" value="1"/>
</dbReference>
<name>A0A919GLY7_9ACTN</name>
<reference evidence="3" key="2">
    <citation type="submission" date="2020-09" db="EMBL/GenBank/DDBJ databases">
        <authorList>
            <person name="Sun Q."/>
            <person name="Ohkuma M."/>
        </authorList>
    </citation>
    <scope>NUCLEOTIDE SEQUENCE</scope>
    <source>
        <strain evidence="3">JCM 5069</strain>
    </source>
</reference>
<evidence type="ECO:0000313" key="4">
    <source>
        <dbReference type="Proteomes" id="UP000603708"/>
    </source>
</evidence>
<dbReference type="InterPro" id="IPR016039">
    <property type="entry name" value="Thiolase-like"/>
</dbReference>
<accession>A0A919GLY7</accession>
<dbReference type="InterPro" id="IPR013751">
    <property type="entry name" value="ACP_syn_III_N"/>
</dbReference>
<dbReference type="RefSeq" id="WP_189937519.1">
    <property type="nucleotide sequence ID" value="NZ_BNCD01000024.1"/>
</dbReference>
<reference evidence="3" key="1">
    <citation type="journal article" date="2014" name="Int. J. Syst. Evol. Microbiol.">
        <title>Complete genome sequence of Corynebacterium casei LMG S-19264T (=DSM 44701T), isolated from a smear-ripened cheese.</title>
        <authorList>
            <consortium name="US DOE Joint Genome Institute (JGI-PGF)"/>
            <person name="Walter F."/>
            <person name="Albersmeier A."/>
            <person name="Kalinowski J."/>
            <person name="Ruckert C."/>
        </authorList>
    </citation>
    <scope>NUCLEOTIDE SEQUENCE</scope>
    <source>
        <strain evidence="3">JCM 5069</strain>
    </source>
</reference>
<dbReference type="Gene3D" id="3.40.47.10">
    <property type="match status" value="2"/>
</dbReference>
<evidence type="ECO:0000259" key="2">
    <source>
        <dbReference type="Pfam" id="PF08545"/>
    </source>
</evidence>
<gene>
    <name evidence="3" type="ORF">GCM10018793_60330</name>
</gene>
<dbReference type="SUPFAM" id="SSF53901">
    <property type="entry name" value="Thiolase-like"/>
    <property type="match status" value="1"/>
</dbReference>
<dbReference type="AlphaFoldDB" id="A0A919GLY7"/>